<accession>A0A0L0HQK3</accession>
<proteinExistence type="inferred from homology"/>
<evidence type="ECO:0000313" key="9">
    <source>
        <dbReference type="Proteomes" id="UP000053201"/>
    </source>
</evidence>
<dbReference type="GeneID" id="27685742"/>
<evidence type="ECO:0000256" key="1">
    <source>
        <dbReference type="ARBA" id="ARBA00004584"/>
    </source>
</evidence>
<dbReference type="Proteomes" id="UP000053201">
    <property type="component" value="Unassembled WGS sequence"/>
</dbReference>
<evidence type="ECO:0000256" key="6">
    <source>
        <dbReference type="ARBA" id="ARBA00023306"/>
    </source>
</evidence>
<keyword evidence="5" id="KW-0498">Mitosis</keyword>
<evidence type="ECO:0000313" key="8">
    <source>
        <dbReference type="EMBL" id="KND03064.1"/>
    </source>
</evidence>
<keyword evidence="4" id="KW-0132">Cell division</keyword>
<dbReference type="EMBL" id="KQ257452">
    <property type="protein sequence ID" value="KND03064.1"/>
    <property type="molecule type" value="Genomic_DNA"/>
</dbReference>
<evidence type="ECO:0000256" key="3">
    <source>
        <dbReference type="ARBA" id="ARBA00022454"/>
    </source>
</evidence>
<keyword evidence="3" id="KW-0158">Chromosome</keyword>
<dbReference type="PANTHER" id="PTHR15995:SF1">
    <property type="entry name" value="PROTEIN ZWILCH HOMOLOG"/>
    <property type="match status" value="1"/>
</dbReference>
<keyword evidence="9" id="KW-1185">Reference proteome</keyword>
<evidence type="ECO:0000256" key="2">
    <source>
        <dbReference type="ARBA" id="ARBA00009062"/>
    </source>
</evidence>
<dbReference type="InParanoid" id="A0A0L0HQK3"/>
<comment type="subcellular location">
    <subcellularLocation>
        <location evidence="1">Chromosome</location>
        <location evidence="1">Centromere</location>
    </subcellularLocation>
</comment>
<dbReference type="STRING" id="645134.A0A0L0HQK3"/>
<dbReference type="AlphaFoldDB" id="A0A0L0HQK3"/>
<dbReference type="Gene3D" id="1.20.58.730">
    <property type="match status" value="1"/>
</dbReference>
<keyword evidence="6" id="KW-0131">Cell cycle</keyword>
<comment type="similarity">
    <text evidence="2">Belongs to the ZWILCH family.</text>
</comment>
<evidence type="ECO:0000256" key="7">
    <source>
        <dbReference type="ARBA" id="ARBA00023328"/>
    </source>
</evidence>
<evidence type="ECO:0000256" key="4">
    <source>
        <dbReference type="ARBA" id="ARBA00022618"/>
    </source>
</evidence>
<dbReference type="InterPro" id="IPR018630">
    <property type="entry name" value="Zwilch"/>
</dbReference>
<dbReference type="eggNOG" id="KOG4803">
    <property type="taxonomic scope" value="Eukaryota"/>
</dbReference>
<dbReference type="GO" id="GO:0034501">
    <property type="term" value="P:protein localization to kinetochore"/>
    <property type="evidence" value="ECO:0007669"/>
    <property type="project" value="TreeGrafter"/>
</dbReference>
<dbReference type="Gene3D" id="1.10.287.1880">
    <property type="match status" value="1"/>
</dbReference>
<dbReference type="GO" id="GO:1990423">
    <property type="term" value="C:RZZ complex"/>
    <property type="evidence" value="ECO:0007669"/>
    <property type="project" value="InterPro"/>
</dbReference>
<dbReference type="PANTHER" id="PTHR15995">
    <property type="entry name" value="PROTEIN ZWILCH HOMOLOG"/>
    <property type="match status" value="1"/>
</dbReference>
<reference evidence="8 9" key="1">
    <citation type="submission" date="2009-08" db="EMBL/GenBank/DDBJ databases">
        <title>The Genome Sequence of Spizellomyces punctatus strain DAOM BR117.</title>
        <authorList>
            <consortium name="The Broad Institute Genome Sequencing Platform"/>
            <person name="Russ C."/>
            <person name="Cuomo C."/>
            <person name="Shea T."/>
            <person name="Young S.K."/>
            <person name="Zeng Q."/>
            <person name="Koehrsen M."/>
            <person name="Haas B."/>
            <person name="Borodovsky M."/>
            <person name="Guigo R."/>
            <person name="Alvarado L."/>
            <person name="Berlin A."/>
            <person name="Bochicchio J."/>
            <person name="Borenstein D."/>
            <person name="Chapman S."/>
            <person name="Chen Z."/>
            <person name="Engels R."/>
            <person name="Freedman E."/>
            <person name="Gellesch M."/>
            <person name="Goldberg J."/>
            <person name="Griggs A."/>
            <person name="Gujja S."/>
            <person name="Heiman D."/>
            <person name="Hepburn T."/>
            <person name="Howarth C."/>
            <person name="Jen D."/>
            <person name="Larson L."/>
            <person name="Lewis B."/>
            <person name="Mehta T."/>
            <person name="Park D."/>
            <person name="Pearson M."/>
            <person name="Roberts A."/>
            <person name="Saif S."/>
            <person name="Shenoy N."/>
            <person name="Sisk P."/>
            <person name="Stolte C."/>
            <person name="Sykes S."/>
            <person name="Thomson T."/>
            <person name="Walk T."/>
            <person name="White J."/>
            <person name="Yandava C."/>
            <person name="Burger G."/>
            <person name="Gray M.W."/>
            <person name="Holland P.W.H."/>
            <person name="King N."/>
            <person name="Lang F.B.F."/>
            <person name="Roger A.J."/>
            <person name="Ruiz-Trillo I."/>
            <person name="Lander E."/>
            <person name="Nusbaum C."/>
        </authorList>
    </citation>
    <scope>NUCLEOTIDE SEQUENCE [LARGE SCALE GENOMIC DNA]</scope>
    <source>
        <strain evidence="8 9">DAOM BR117</strain>
    </source>
</reference>
<protein>
    <submittedName>
        <fullName evidence="8">Uncharacterized protein</fullName>
    </submittedName>
</protein>
<evidence type="ECO:0000256" key="5">
    <source>
        <dbReference type="ARBA" id="ARBA00022776"/>
    </source>
</evidence>
<dbReference type="RefSeq" id="XP_016611103.1">
    <property type="nucleotide sequence ID" value="XM_016750432.1"/>
</dbReference>
<dbReference type="VEuPathDB" id="FungiDB:SPPG_02129"/>
<name>A0A0L0HQK3_SPIPD</name>
<organism evidence="8 9">
    <name type="scientific">Spizellomyces punctatus (strain DAOM BR117)</name>
    <dbReference type="NCBI Taxonomy" id="645134"/>
    <lineage>
        <taxon>Eukaryota</taxon>
        <taxon>Fungi</taxon>
        <taxon>Fungi incertae sedis</taxon>
        <taxon>Chytridiomycota</taxon>
        <taxon>Chytridiomycota incertae sedis</taxon>
        <taxon>Chytridiomycetes</taxon>
        <taxon>Spizellomycetales</taxon>
        <taxon>Spizellomycetaceae</taxon>
        <taxon>Spizellomyces</taxon>
    </lineage>
</organism>
<sequence length="684" mass="77358">MLSAELTSTHVEESLDQDVSRLWDILASCQQMAGDQPEVLHGLAFEDNWIWHIRPGISHPLCDAFGPKPFFLATKRREPFNEDTKVVALPLTRVDCLDVGPRHTERTSYLSGFHSESSATCEWQIPPSRDMSTPIPADDARYLLSLYCRHQPSTATNTTHFPPIIILYYEPDELGAPKKGYLGIEALPLQKGSQYKLYHLESSEGWVAKEAEQGCTPPPTVEAILEDCYDEFNLDRECDPLDLHISAKYDILSETLFKSSVDSPLSSIVMEVGWRGVQKLLSSPPPSGHITVKIRNVFGGIDCENHLPTAPLLKELTKLMEWDGIRCRDDWPDSECELEDAQEARISSNLVDEWVKQIKDEGFVMGESSAESENTTFDLDASSALPSRPDLDFPERFWKFTHEVAMNRNDLAIALTAVIEELETGRLQPMVNKANHSSFARIIRDCYKLVRMQTAPDFDEQKEAISRTFDYWLEQPLELMVEIGIWKLKRDYFYHLIKNDVASWDQLDAFVDATLPLDEQVNRLRRLHRIVELWSLVKTNVLQMPTEGMRALVQAALEYYAGGSEEGEPNCVDPTATVMYRLALPRFSSETGKALTGMVAGFEPSIWTLVVTPESSRRYHKSAAASSPAYMIQFDRLDGLFADKAALSLGGNFDDDEMYKNIESLTEQLCAGANRWKRVRGTAR</sequence>
<gene>
    <name evidence="8" type="ORF">SPPG_02129</name>
</gene>
<dbReference type="GO" id="GO:0051301">
    <property type="term" value="P:cell division"/>
    <property type="evidence" value="ECO:0007669"/>
    <property type="project" value="UniProtKB-KW"/>
</dbReference>
<dbReference type="Pfam" id="PF09817">
    <property type="entry name" value="Zwilch"/>
    <property type="match status" value="1"/>
</dbReference>
<dbReference type="OrthoDB" id="5556307at2759"/>
<dbReference type="GO" id="GO:0007094">
    <property type="term" value="P:mitotic spindle assembly checkpoint signaling"/>
    <property type="evidence" value="ECO:0007669"/>
    <property type="project" value="TreeGrafter"/>
</dbReference>
<keyword evidence="7" id="KW-0137">Centromere</keyword>
<dbReference type="Gene3D" id="2.20.25.230">
    <property type="match status" value="1"/>
</dbReference>